<accession>A0ABZ3H1U5</accession>
<dbReference type="EMBL" id="CP087714">
    <property type="protein sequence ID" value="XAT63532.1"/>
    <property type="molecule type" value="Genomic_DNA"/>
</dbReference>
<dbReference type="GeneID" id="90449983"/>
<evidence type="ECO:0000313" key="2">
    <source>
        <dbReference type="Proteomes" id="UP001492541"/>
    </source>
</evidence>
<dbReference type="Proteomes" id="UP001492541">
    <property type="component" value="Chromosome"/>
</dbReference>
<reference evidence="1 2" key="1">
    <citation type="submission" date="2021-11" db="EMBL/GenBank/DDBJ databases">
        <title>Whole genome of Geoglobus acetivorans.</title>
        <authorList>
            <person name="Liu D."/>
        </authorList>
    </citation>
    <scope>NUCLEOTIDE SEQUENCE [LARGE SCALE GENOMIC DNA]</scope>
    <source>
        <strain evidence="1 2">SBH6</strain>
    </source>
</reference>
<evidence type="ECO:0000313" key="1">
    <source>
        <dbReference type="EMBL" id="XAT63532.1"/>
    </source>
</evidence>
<proteinExistence type="predicted"/>
<gene>
    <name evidence="1" type="ORF">LPQ35_09775</name>
</gene>
<dbReference type="RefSeq" id="WP_193807356.1">
    <property type="nucleotide sequence ID" value="NZ_CP087714.1"/>
</dbReference>
<name>A0ABZ3H1U5_GEOAI</name>
<protein>
    <submittedName>
        <fullName evidence="1">Uncharacterized protein</fullName>
    </submittedName>
</protein>
<keyword evidence="2" id="KW-1185">Reference proteome</keyword>
<organism evidence="1 2">
    <name type="scientific">Geoglobus acetivorans</name>
    <dbReference type="NCBI Taxonomy" id="565033"/>
    <lineage>
        <taxon>Archaea</taxon>
        <taxon>Methanobacteriati</taxon>
        <taxon>Methanobacteriota</taxon>
        <taxon>Archaeoglobi</taxon>
        <taxon>Archaeoglobales</taxon>
        <taxon>Archaeoglobaceae</taxon>
        <taxon>Geoglobus</taxon>
    </lineage>
</organism>
<sequence>MGFNVQDGEILYSLHLKNIVQGINWKGVVSGCQVTPYSGMTLDVSAGSVLYGTTEYSVSATQVTLSAAPTAPNERIDVIVWDYNNGSPIITVLEGTPSDPSVSPPQAPAISDTQVALAQVRVQGGATAIVAEDITDLRIGIDNLRNWLSSVNDDLFSIKAQLIDLVFIHDTEYFLNKERLDFAEVWFFDGSETFDVLNNVTVDSANKQLHNKNVIGDFETGWDGWTASGSAARISSGSYFGWASSGTYSAGINKYIYASSDSGSIVQNFDLTDVDYIYFDYNIKADDGYLYFKIDGTTLVTKSSINYAESTGNVFVDVTSYTGTHELRFDFTVSGGWGGSGQWVRSLVDNIALIRTSYLQHNLTQNAVNNVLIIIPDTDASKLGNTIRVYVTDGVNTTEITQNKTAVAVNLSKMDVKIEFDKTNIRNANQWFESLDNFAILWEEI</sequence>